<dbReference type="AlphaFoldDB" id="A0AAD7E1T5"/>
<sequence>MSEPDVARDNSRCCGPEDDDWLDYTDVEDLEHLDAWKENRFQDSKQERVRAGQARGSACAGVAPAREVKGAFDKMYEETADVVEEFFCQMRIANDITSLDTSKDKLDAVPSADGSLRYQLGEPIRLKWDAPHNHSRKDWVGIYRRQQVEFGDAHELMWVPVHDEEWDGDVPSDLMRRSAGASQNAETASGLVTFKGNTLPWLAGRYEIRFYDGKYNVMALVASVDKPTELSFAFVRANLMRIVPLCLDSDPCLVLLSCMMPEMPATPRLKSKVHAAAAESSDDRDRDDFTFWSEQQAKRICSAIEQVFGVEYAPEVVVADAALARRIYFQRRY</sequence>
<evidence type="ECO:0000313" key="1">
    <source>
        <dbReference type="EMBL" id="KAJ7224151.1"/>
    </source>
</evidence>
<dbReference type="PANTHER" id="PTHR32138:SF0">
    <property type="entry name" value="PHOSPHATIDYLETHANOLAMINE N-METHYLTRANSFERASE"/>
    <property type="match status" value="1"/>
</dbReference>
<keyword evidence="2" id="KW-1185">Reference proteome</keyword>
<comment type="caution">
    <text evidence="1">The sequence shown here is derived from an EMBL/GenBank/DDBJ whole genome shotgun (WGS) entry which is preliminary data.</text>
</comment>
<protein>
    <submittedName>
        <fullName evidence="1">Uncharacterized protein</fullName>
    </submittedName>
</protein>
<organism evidence="1 2">
    <name type="scientific">Mycena pura</name>
    <dbReference type="NCBI Taxonomy" id="153505"/>
    <lineage>
        <taxon>Eukaryota</taxon>
        <taxon>Fungi</taxon>
        <taxon>Dikarya</taxon>
        <taxon>Basidiomycota</taxon>
        <taxon>Agaricomycotina</taxon>
        <taxon>Agaricomycetes</taxon>
        <taxon>Agaricomycetidae</taxon>
        <taxon>Agaricales</taxon>
        <taxon>Marasmiineae</taxon>
        <taxon>Mycenaceae</taxon>
        <taxon>Mycena</taxon>
    </lineage>
</organism>
<dbReference type="Proteomes" id="UP001219525">
    <property type="component" value="Unassembled WGS sequence"/>
</dbReference>
<dbReference type="Gene3D" id="2.60.40.2840">
    <property type="match status" value="1"/>
</dbReference>
<dbReference type="GO" id="GO:0006656">
    <property type="term" value="P:phosphatidylcholine biosynthetic process"/>
    <property type="evidence" value="ECO:0007669"/>
    <property type="project" value="TreeGrafter"/>
</dbReference>
<dbReference type="PANTHER" id="PTHR32138">
    <property type="entry name" value="PHOSPHATIDYLETHANOLAMINE N-METHYLTRANSFERASE"/>
    <property type="match status" value="1"/>
</dbReference>
<proteinExistence type="predicted"/>
<accession>A0AAD7E1T5</accession>
<evidence type="ECO:0000313" key="2">
    <source>
        <dbReference type="Proteomes" id="UP001219525"/>
    </source>
</evidence>
<reference evidence="1" key="1">
    <citation type="submission" date="2023-03" db="EMBL/GenBank/DDBJ databases">
        <title>Massive genome expansion in bonnet fungi (Mycena s.s.) driven by repeated elements and novel gene families across ecological guilds.</title>
        <authorList>
            <consortium name="Lawrence Berkeley National Laboratory"/>
            <person name="Harder C.B."/>
            <person name="Miyauchi S."/>
            <person name="Viragh M."/>
            <person name="Kuo A."/>
            <person name="Thoen E."/>
            <person name="Andreopoulos B."/>
            <person name="Lu D."/>
            <person name="Skrede I."/>
            <person name="Drula E."/>
            <person name="Henrissat B."/>
            <person name="Morin E."/>
            <person name="Kohler A."/>
            <person name="Barry K."/>
            <person name="LaButti K."/>
            <person name="Morin E."/>
            <person name="Salamov A."/>
            <person name="Lipzen A."/>
            <person name="Mereny Z."/>
            <person name="Hegedus B."/>
            <person name="Baldrian P."/>
            <person name="Stursova M."/>
            <person name="Weitz H."/>
            <person name="Taylor A."/>
            <person name="Grigoriev I.V."/>
            <person name="Nagy L.G."/>
            <person name="Martin F."/>
            <person name="Kauserud H."/>
        </authorList>
    </citation>
    <scope>NUCLEOTIDE SEQUENCE</scope>
    <source>
        <strain evidence="1">9144</strain>
    </source>
</reference>
<gene>
    <name evidence="1" type="ORF">GGX14DRAFT_648690</name>
</gene>
<name>A0AAD7E1T5_9AGAR</name>
<dbReference type="EMBL" id="JARJCW010000005">
    <property type="protein sequence ID" value="KAJ7224151.1"/>
    <property type="molecule type" value="Genomic_DNA"/>
</dbReference>
<dbReference type="GO" id="GO:0004608">
    <property type="term" value="F:phosphatidylethanolamine N-methyltransferase activity"/>
    <property type="evidence" value="ECO:0007669"/>
    <property type="project" value="TreeGrafter"/>
</dbReference>